<reference evidence="2 3" key="1">
    <citation type="submission" date="2016-08" db="EMBL/GenBank/DDBJ databases">
        <title>Whole genome sequence of Mesorhizobium sp. strain UASWS1009 isolated from industrial sewage.</title>
        <authorList>
            <person name="Crovadore J."/>
            <person name="Calmin G."/>
            <person name="Chablais R."/>
            <person name="Cochard B."/>
            <person name="Lefort F."/>
        </authorList>
    </citation>
    <scope>NUCLEOTIDE SEQUENCE [LARGE SCALE GENOMIC DNA]</scope>
    <source>
        <strain evidence="2 3">UASWS1009</strain>
    </source>
</reference>
<keyword evidence="3" id="KW-1185">Reference proteome</keyword>
<dbReference type="STRING" id="1566387.QV13_12495"/>
<accession>A0A1C2DS13</accession>
<dbReference type="RefSeq" id="WP_024922168.1">
    <property type="nucleotide sequence ID" value="NZ_MDEO01000032.1"/>
</dbReference>
<sequence>MTLRLALVIDGDAKGARQALDETARGVEDLGKKAAKTSGDLDKVTARDTKKPIEWAPVNEELDKLARKAPPAADALDKVGAGLGDTARAAPGAATGLGDVGKAAGGAADHLGRFRGATVGLLAGLAGGVAGAAVAAGLGFATEAFVSYAREVFDNTPRINRDLKEHTELIRRIKGAYDEARGGASSYGLESSSLLRFQAQQDIGRLEKDVELAIGDFNGRDLFGPLALQNGLETFLEDFGAVGEAVLKLRRQLAEGKADLIAFRNEIGKAAEELPVGSPLRQTAERLIADTEQAAKLQAELARAKDLLKGLTGDAEAAATALGGSAEKYRDIGGSAAAANAPISGVSGEIAASGTAAGAANAQLAEYERLLRSISGLSVQPTLPAGPGGLPAGGFAAGGYTGHLPADRVAGFVHGREFVFDAASTARIGVANLEAMRTGISGYASGGFVGNSAAYARRGGAGGSAAELADEFGALQGVMHQFGMTVWRAGSAGEALGGVIQMVSQRFLDFSLRALDQALFGGRGGGLGMLGDLFGLNALNMFPAAPGALGVGLYHGGGPVGAAPGPTRRVPPSLFVGAPRLHGGGWLKPGERPVIAMDGEEIGWPEDLQRKYGGGRTVVNNWHVETPNPKAFAESRALAARAAGRLAARSGRYS</sequence>
<dbReference type="EMBL" id="MDEO01000032">
    <property type="protein sequence ID" value="OCX17571.1"/>
    <property type="molecule type" value="Genomic_DNA"/>
</dbReference>
<dbReference type="OrthoDB" id="7710249at2"/>
<dbReference type="AlphaFoldDB" id="A0A1C2DS13"/>
<feature type="coiled-coil region" evidence="1">
    <location>
        <begin position="287"/>
        <end position="314"/>
    </location>
</feature>
<name>A0A1C2DS13_9HYPH</name>
<gene>
    <name evidence="2" type="ORF">QV13_12495</name>
</gene>
<evidence type="ECO:0000313" key="2">
    <source>
        <dbReference type="EMBL" id="OCX17571.1"/>
    </source>
</evidence>
<keyword evidence="1" id="KW-0175">Coiled coil</keyword>
<evidence type="ECO:0000313" key="3">
    <source>
        <dbReference type="Proteomes" id="UP000094412"/>
    </source>
</evidence>
<proteinExistence type="predicted"/>
<organism evidence="2 3">
    <name type="scientific">Mesorhizobium hungaricum</name>
    <dbReference type="NCBI Taxonomy" id="1566387"/>
    <lineage>
        <taxon>Bacteria</taxon>
        <taxon>Pseudomonadati</taxon>
        <taxon>Pseudomonadota</taxon>
        <taxon>Alphaproteobacteria</taxon>
        <taxon>Hyphomicrobiales</taxon>
        <taxon>Phyllobacteriaceae</taxon>
        <taxon>Mesorhizobium</taxon>
    </lineage>
</organism>
<dbReference type="Proteomes" id="UP000094412">
    <property type="component" value="Unassembled WGS sequence"/>
</dbReference>
<protein>
    <submittedName>
        <fullName evidence="2">Uncharacterized protein</fullName>
    </submittedName>
</protein>
<comment type="caution">
    <text evidence="2">The sequence shown here is derived from an EMBL/GenBank/DDBJ whole genome shotgun (WGS) entry which is preliminary data.</text>
</comment>
<evidence type="ECO:0000256" key="1">
    <source>
        <dbReference type="SAM" id="Coils"/>
    </source>
</evidence>